<evidence type="ECO:0000313" key="2">
    <source>
        <dbReference type="Proteomes" id="UP000294614"/>
    </source>
</evidence>
<accession>A0A4R1KCW5</accession>
<dbReference type="GO" id="GO:0009306">
    <property type="term" value="P:protein secretion"/>
    <property type="evidence" value="ECO:0007669"/>
    <property type="project" value="InterPro"/>
</dbReference>
<protein>
    <submittedName>
        <fullName evidence="1">Type II secretion system protein K (GspK)</fullName>
    </submittedName>
</protein>
<dbReference type="AlphaFoldDB" id="A0A4R1KCW5"/>
<dbReference type="InterPro" id="IPR038072">
    <property type="entry name" value="GspK_central_sf"/>
</dbReference>
<comment type="caution">
    <text evidence="1">The sequence shown here is derived from an EMBL/GenBank/DDBJ whole genome shotgun (WGS) entry which is preliminary data.</text>
</comment>
<reference evidence="1 2" key="1">
    <citation type="submission" date="2019-03" db="EMBL/GenBank/DDBJ databases">
        <title>Genomic Encyclopedia of Type Strains, Phase IV (KMG-IV): sequencing the most valuable type-strain genomes for metagenomic binning, comparative biology and taxonomic classification.</title>
        <authorList>
            <person name="Goeker M."/>
        </authorList>
    </citation>
    <scope>NUCLEOTIDE SEQUENCE [LARGE SCALE GENOMIC DNA]</scope>
    <source>
        <strain evidence="1 2">DSM 24984</strain>
    </source>
</reference>
<dbReference type="Gene3D" id="3.30.1300.30">
    <property type="entry name" value="GSPII I/J protein-like"/>
    <property type="match status" value="1"/>
</dbReference>
<dbReference type="Proteomes" id="UP000294614">
    <property type="component" value="Unassembled WGS sequence"/>
</dbReference>
<dbReference type="EMBL" id="SMGG01000003">
    <property type="protein sequence ID" value="TCK62396.1"/>
    <property type="molecule type" value="Genomic_DNA"/>
</dbReference>
<dbReference type="GO" id="GO:0016020">
    <property type="term" value="C:membrane"/>
    <property type="evidence" value="ECO:0007669"/>
    <property type="project" value="InterPro"/>
</dbReference>
<evidence type="ECO:0000313" key="1">
    <source>
        <dbReference type="EMBL" id="TCK62396.1"/>
    </source>
</evidence>
<dbReference type="InterPro" id="IPR005628">
    <property type="entry name" value="GspK"/>
</dbReference>
<gene>
    <name evidence="1" type="ORF">C8D98_0922</name>
</gene>
<sequence>MRNNRGSVLIFVLIFIAFGAATAIYIYEKSMAGFENVTDDFYINQSNVFAMSAITAVEEIMKDDDNSYDSKEETWASIPITEVPYGTVSISVRPVNSKIPLNNLIDGEGYESQRFLDACEEAVEEESIIDITCGEIKDYIDSDGETTLGGNENGGYEYTGLTFQTKNAPLETFEELRILTKNPDDFLKLQKYFTSQSDTNSINLNFASAGTIKTLLPELSDYAERITEYTAKNEIKDVSNIQAEFGIPQDVYLQVLPYISVKSTLFYVRVEVTLNDVPRFYHALVSKNGENVKVIRFMAGLDGDYY</sequence>
<dbReference type="PANTHER" id="PTHR38831">
    <property type="entry name" value="TYPE II SECRETION SYSTEM PROTEIN K"/>
    <property type="match status" value="1"/>
</dbReference>
<dbReference type="SUPFAM" id="SSF158544">
    <property type="entry name" value="GspK insert domain-like"/>
    <property type="match status" value="1"/>
</dbReference>
<dbReference type="OrthoDB" id="9781593at2"/>
<dbReference type="PANTHER" id="PTHR38831:SF1">
    <property type="entry name" value="TYPE II SECRETION SYSTEM PROTEIN K-RELATED"/>
    <property type="match status" value="1"/>
</dbReference>
<organism evidence="1 2">
    <name type="scientific">Seleniivibrio woodruffii</name>
    <dbReference type="NCBI Taxonomy" id="1078050"/>
    <lineage>
        <taxon>Bacteria</taxon>
        <taxon>Pseudomonadati</taxon>
        <taxon>Deferribacterota</taxon>
        <taxon>Deferribacteres</taxon>
        <taxon>Deferribacterales</taxon>
        <taxon>Geovibrionaceae</taxon>
        <taxon>Seleniivibrio</taxon>
    </lineage>
</organism>
<name>A0A4R1KCW5_9BACT</name>
<dbReference type="Gene3D" id="1.10.40.60">
    <property type="entry name" value="EpsJ-like"/>
    <property type="match status" value="2"/>
</dbReference>
<proteinExistence type="predicted"/>
<keyword evidence="2" id="KW-1185">Reference proteome</keyword>
<dbReference type="RefSeq" id="WP_132872417.1">
    <property type="nucleotide sequence ID" value="NZ_SMGG01000003.1"/>
</dbReference>